<dbReference type="VEuPathDB" id="FungiDB:FOMG_17148"/>
<protein>
    <submittedName>
        <fullName evidence="1">Uncharacterized protein</fullName>
    </submittedName>
</protein>
<dbReference type="EMBL" id="JH659366">
    <property type="protein sequence ID" value="EXK26246.1"/>
    <property type="molecule type" value="Genomic_DNA"/>
</dbReference>
<dbReference type="AlphaFoldDB" id="W9ZYT5"/>
<dbReference type="Proteomes" id="UP000030703">
    <property type="component" value="Unassembled WGS sequence"/>
</dbReference>
<organism evidence="1">
    <name type="scientific">Fusarium oxysporum f. sp. melonis 26406</name>
    <dbReference type="NCBI Taxonomy" id="1089452"/>
    <lineage>
        <taxon>Eukaryota</taxon>
        <taxon>Fungi</taxon>
        <taxon>Dikarya</taxon>
        <taxon>Ascomycota</taxon>
        <taxon>Pezizomycotina</taxon>
        <taxon>Sordariomycetes</taxon>
        <taxon>Hypocreomycetidae</taxon>
        <taxon>Hypocreales</taxon>
        <taxon>Nectriaceae</taxon>
        <taxon>Fusarium</taxon>
        <taxon>Fusarium oxysporum species complex</taxon>
    </lineage>
</organism>
<accession>W9ZYT5</accession>
<sequence length="129" mass="14217">MQHIRIDINGLPLELIRPASIISQRTNNSSDITSGQADCFTAVKRLNCGKQLRVFLGNVCKLVEKNTGFMSGDKFSSSFESPVGGGHSKVDVLFGAFADERNSFFGTRIKYLELSLFNSFNPFTVNTTT</sequence>
<evidence type="ECO:0000313" key="1">
    <source>
        <dbReference type="EMBL" id="EXK26246.1"/>
    </source>
</evidence>
<dbReference type="HOGENOM" id="CLU_1948917_0_0_1"/>
<reference evidence="1" key="1">
    <citation type="submission" date="2012-04" db="EMBL/GenBank/DDBJ databases">
        <title>The Genome Sequence of Fusarium oxysporum melonis.</title>
        <authorList>
            <consortium name="The Broad Institute Genome Sequencing Platform"/>
            <person name="Ma L.-J."/>
            <person name="Gale L.R."/>
            <person name="Schwartz D.C."/>
            <person name="Zhou S."/>
            <person name="Corby-Kistler H."/>
            <person name="Young S.K."/>
            <person name="Zeng Q."/>
            <person name="Gargeya S."/>
            <person name="Fitzgerald M."/>
            <person name="Haas B."/>
            <person name="Abouelleil A."/>
            <person name="Alvarado L."/>
            <person name="Arachchi H.M."/>
            <person name="Berlin A."/>
            <person name="Brown A."/>
            <person name="Chapman S.B."/>
            <person name="Chen Z."/>
            <person name="Dunbar C."/>
            <person name="Freedman E."/>
            <person name="Gearin G."/>
            <person name="Goldberg J."/>
            <person name="Griggs A."/>
            <person name="Gujja S."/>
            <person name="Heiman D."/>
            <person name="Howarth C."/>
            <person name="Larson L."/>
            <person name="Lui A."/>
            <person name="MacDonald P.J.P."/>
            <person name="Montmayeur A."/>
            <person name="Murphy C."/>
            <person name="Neiman D."/>
            <person name="Pearson M."/>
            <person name="Priest M."/>
            <person name="Roberts A."/>
            <person name="Saif S."/>
            <person name="Shea T."/>
            <person name="Shenoy N."/>
            <person name="Sisk P."/>
            <person name="Stolte C."/>
            <person name="Sykes S."/>
            <person name="Wortman J."/>
            <person name="Nusbaum C."/>
            <person name="Birren B."/>
        </authorList>
    </citation>
    <scope>NUCLEOTIDE SEQUENCE</scope>
    <source>
        <strain evidence="1">26406</strain>
    </source>
</reference>
<name>W9ZYT5_FUSOX</name>
<proteinExistence type="predicted"/>
<gene>
    <name evidence="1" type="ORF">FOMG_17148</name>
</gene>
<reference evidence="1" key="2">
    <citation type="submission" date="2012-05" db="EMBL/GenBank/DDBJ databases">
        <title>Annotation of the Genome Sequence of Fusarium oxysporum f. sp. melonis 26406.</title>
        <authorList>
            <consortium name="The Broad Institute Genomics Platform"/>
            <person name="Ma L.-J."/>
            <person name="Corby-Kistler H."/>
            <person name="Broz K."/>
            <person name="Gale L.R."/>
            <person name="Jonkers W."/>
            <person name="O'Donnell K."/>
            <person name="Ploetz R."/>
            <person name="Steinberg C."/>
            <person name="Schwartz D.C."/>
            <person name="VanEtten H."/>
            <person name="Zhou S."/>
            <person name="Young S.K."/>
            <person name="Zeng Q."/>
            <person name="Gargeya S."/>
            <person name="Fitzgerald M."/>
            <person name="Abouelleil A."/>
            <person name="Alvarado L."/>
            <person name="Chapman S.B."/>
            <person name="Gainer-Dewar J."/>
            <person name="Goldberg J."/>
            <person name="Griggs A."/>
            <person name="Gujja S."/>
            <person name="Hansen M."/>
            <person name="Howarth C."/>
            <person name="Imamovic A."/>
            <person name="Ireland A."/>
            <person name="Larimer J."/>
            <person name="McCowan C."/>
            <person name="Murphy C."/>
            <person name="Pearson M."/>
            <person name="Poon T.W."/>
            <person name="Priest M."/>
            <person name="Roberts A."/>
            <person name="Saif S."/>
            <person name="Shea T."/>
            <person name="Sykes S."/>
            <person name="Wortman J."/>
            <person name="Nusbaum C."/>
            <person name="Birren B."/>
        </authorList>
    </citation>
    <scope>NUCLEOTIDE SEQUENCE</scope>
    <source>
        <strain evidence="1">26406</strain>
    </source>
</reference>